<evidence type="ECO:0000313" key="2">
    <source>
        <dbReference type="EMBL" id="GIY81449.1"/>
    </source>
</evidence>
<dbReference type="Proteomes" id="UP001054945">
    <property type="component" value="Unassembled WGS sequence"/>
</dbReference>
<organism evidence="2 3">
    <name type="scientific">Caerostris extrusa</name>
    <name type="common">Bark spider</name>
    <name type="synonym">Caerostris bankana</name>
    <dbReference type="NCBI Taxonomy" id="172846"/>
    <lineage>
        <taxon>Eukaryota</taxon>
        <taxon>Metazoa</taxon>
        <taxon>Ecdysozoa</taxon>
        <taxon>Arthropoda</taxon>
        <taxon>Chelicerata</taxon>
        <taxon>Arachnida</taxon>
        <taxon>Araneae</taxon>
        <taxon>Araneomorphae</taxon>
        <taxon>Entelegynae</taxon>
        <taxon>Araneoidea</taxon>
        <taxon>Araneidae</taxon>
        <taxon>Caerostris</taxon>
    </lineage>
</organism>
<evidence type="ECO:0000256" key="1">
    <source>
        <dbReference type="SAM" id="MobiDB-lite"/>
    </source>
</evidence>
<reference evidence="2 3" key="1">
    <citation type="submission" date="2021-06" db="EMBL/GenBank/DDBJ databases">
        <title>Caerostris extrusa draft genome.</title>
        <authorList>
            <person name="Kono N."/>
            <person name="Arakawa K."/>
        </authorList>
    </citation>
    <scope>NUCLEOTIDE SEQUENCE [LARGE SCALE GENOMIC DNA]</scope>
</reference>
<comment type="caution">
    <text evidence="2">The sequence shown here is derived from an EMBL/GenBank/DDBJ whole genome shotgun (WGS) entry which is preliminary data.</text>
</comment>
<accession>A0AAV4WHX0</accession>
<feature type="compositionally biased region" description="Polar residues" evidence="1">
    <location>
        <begin position="14"/>
        <end position="28"/>
    </location>
</feature>
<keyword evidence="3" id="KW-1185">Reference proteome</keyword>
<proteinExistence type="predicted"/>
<protein>
    <submittedName>
        <fullName evidence="2">Uncharacterized protein</fullName>
    </submittedName>
</protein>
<gene>
    <name evidence="2" type="ORF">CEXT_257741</name>
</gene>
<evidence type="ECO:0000313" key="3">
    <source>
        <dbReference type="Proteomes" id="UP001054945"/>
    </source>
</evidence>
<name>A0AAV4WHX0_CAEEX</name>
<dbReference type="EMBL" id="BPLR01016124">
    <property type="protein sequence ID" value="GIY81449.1"/>
    <property type="molecule type" value="Genomic_DNA"/>
</dbReference>
<dbReference type="AlphaFoldDB" id="A0AAV4WHX0"/>
<feature type="region of interest" description="Disordered" evidence="1">
    <location>
        <begin position="1"/>
        <end position="37"/>
    </location>
</feature>
<sequence>MMASEAIASEVSDPISNSSTTETKTGNVESRRMTGKVMAGRLELTLLKSRKTSANGSDNYEAMTTEK</sequence>